<dbReference type="Gene3D" id="3.30.70.270">
    <property type="match status" value="1"/>
</dbReference>
<protein>
    <recommendedName>
        <fullName evidence="7">Reverse transcriptase RNase H-like domain-containing protein</fullName>
    </recommendedName>
</protein>
<dbReference type="OrthoDB" id="778454at2759"/>
<name>A0A1U8KTK6_GOSHI</name>
<dbReference type="InterPro" id="IPR043502">
    <property type="entry name" value="DNA/RNA_pol_sf"/>
</dbReference>
<dbReference type="Gene3D" id="3.10.20.370">
    <property type="match status" value="1"/>
</dbReference>
<dbReference type="AlphaFoldDB" id="A0A1U8KTK6"/>
<reference evidence="9" key="2">
    <citation type="submission" date="2025-08" db="UniProtKB">
        <authorList>
            <consortium name="RefSeq"/>
        </authorList>
    </citation>
    <scope>IDENTIFICATION</scope>
</reference>
<dbReference type="SUPFAM" id="SSF56672">
    <property type="entry name" value="DNA/RNA polymerases"/>
    <property type="match status" value="2"/>
</dbReference>
<dbReference type="InterPro" id="IPR043128">
    <property type="entry name" value="Rev_trsase/Diguanyl_cyclase"/>
</dbReference>
<feature type="domain" description="Reverse transcriptase RNase H-like" evidence="7">
    <location>
        <begin position="348"/>
        <end position="448"/>
    </location>
</feature>
<evidence type="ECO:0000256" key="2">
    <source>
        <dbReference type="ARBA" id="ARBA00022695"/>
    </source>
</evidence>
<dbReference type="KEGG" id="ghi:107919365"/>
<dbReference type="RefSeq" id="XP_016704328.1">
    <property type="nucleotide sequence ID" value="XM_016848839.1"/>
</dbReference>
<keyword evidence="8" id="KW-1185">Reference proteome</keyword>
<keyword evidence="2" id="KW-0548">Nucleotidyltransferase</keyword>
<dbReference type="Gene3D" id="3.10.10.10">
    <property type="entry name" value="HIV Type 1 Reverse Transcriptase, subunit A, domain 1"/>
    <property type="match status" value="1"/>
</dbReference>
<dbReference type="GeneID" id="107919365"/>
<evidence type="ECO:0000256" key="6">
    <source>
        <dbReference type="ARBA" id="ARBA00022918"/>
    </source>
</evidence>
<keyword evidence="3" id="KW-0540">Nuclease</keyword>
<dbReference type="PANTHER" id="PTHR34072">
    <property type="entry name" value="ENZYMATIC POLYPROTEIN-RELATED"/>
    <property type="match status" value="1"/>
</dbReference>
<dbReference type="GO" id="GO:0003964">
    <property type="term" value="F:RNA-directed DNA polymerase activity"/>
    <property type="evidence" value="ECO:0007669"/>
    <property type="project" value="UniProtKB-KW"/>
</dbReference>
<keyword evidence="6" id="KW-0695">RNA-directed DNA polymerase</keyword>
<dbReference type="STRING" id="3635.A0A1U8KTK6"/>
<evidence type="ECO:0000256" key="3">
    <source>
        <dbReference type="ARBA" id="ARBA00022722"/>
    </source>
</evidence>
<dbReference type="PANTHER" id="PTHR34072:SF57">
    <property type="entry name" value="RNA-DIRECTED DNA POLYMERASE"/>
    <property type="match status" value="1"/>
</dbReference>
<dbReference type="GO" id="GO:0016787">
    <property type="term" value="F:hydrolase activity"/>
    <property type="evidence" value="ECO:0007669"/>
    <property type="project" value="UniProtKB-KW"/>
</dbReference>
<dbReference type="InterPro" id="IPR041373">
    <property type="entry name" value="RT_RNaseH"/>
</dbReference>
<organism evidence="8 9">
    <name type="scientific">Gossypium hirsutum</name>
    <name type="common">Upland cotton</name>
    <name type="synonym">Gossypium mexicanum</name>
    <dbReference type="NCBI Taxonomy" id="3635"/>
    <lineage>
        <taxon>Eukaryota</taxon>
        <taxon>Viridiplantae</taxon>
        <taxon>Streptophyta</taxon>
        <taxon>Embryophyta</taxon>
        <taxon>Tracheophyta</taxon>
        <taxon>Spermatophyta</taxon>
        <taxon>Magnoliopsida</taxon>
        <taxon>eudicotyledons</taxon>
        <taxon>Gunneridae</taxon>
        <taxon>Pentapetalae</taxon>
        <taxon>rosids</taxon>
        <taxon>malvids</taxon>
        <taxon>Malvales</taxon>
        <taxon>Malvaceae</taxon>
        <taxon>Malvoideae</taxon>
        <taxon>Gossypium</taxon>
    </lineage>
</organism>
<keyword evidence="4" id="KW-0255">Endonuclease</keyword>
<keyword evidence="5" id="KW-0378">Hydrolase</keyword>
<dbReference type="PaxDb" id="3635-A0A1U8KTK6"/>
<dbReference type="CDD" id="cd09274">
    <property type="entry name" value="RNase_HI_RT_Ty3"/>
    <property type="match status" value="1"/>
</dbReference>
<dbReference type="Proteomes" id="UP000818029">
    <property type="component" value="Chromosome D13"/>
</dbReference>
<dbReference type="Pfam" id="PF17917">
    <property type="entry name" value="RT_RNaseH"/>
    <property type="match status" value="1"/>
</dbReference>
<gene>
    <name evidence="9" type="primary">LOC107919365</name>
</gene>
<accession>A0A1U8KTK6</accession>
<evidence type="ECO:0000313" key="9">
    <source>
        <dbReference type="RefSeq" id="XP_016704328.1"/>
    </source>
</evidence>
<sequence length="541" mass="62345">MEDEHLTNSSNTLLRKPFLSTAQTKIDVRNGILITEFDGKLVKFNVYEAMNLLDFDPIEELEEWITFEESVHETVAHMKAPRLRKDPGKFLELSPSQTKLLPSILKAPELELKPFLDHLKYAFLDKGNNLLVIISSKLSKIEEENLVRVLRDYKEVIGWTIANIKGLSPLTYMHKIQVVDNVIPKREAQRHLNPPIIEVVKNEVQKLLDAGMIYPISDSNWVSLVNVVLKRTGVTIIENSAGEMVPPGIFPDSSGTHESREDDVYVPICLVYLQTNVVQTLQCTSHILEVYGFYRRFIKDFSKIAQLLFNLLQKDKEFEFDQSCRDAFDTLKHKLISAPIVQPQTWNYPIGITYDRCDHSVGVVLGQRIEKEPYVISYASKTLDAAQSNYLTTEKEFLAIVFALEKFRSYLLGTKIVVFSDHITLKYLIRKKKEKTRLIRCILLLQEFDLEIKHKKGCKNLAADHLSRIPPSKDVIPLKDDFPDESLLATQTVFPWYADMVNYLATIIVSSNLSRSEKDGIKCESRYYIWDNLYLWKYCSN</sequence>
<evidence type="ECO:0000259" key="7">
    <source>
        <dbReference type="Pfam" id="PF17917"/>
    </source>
</evidence>
<reference evidence="8" key="1">
    <citation type="journal article" date="2020" name="Nat. Genet.">
        <title>Genomic diversifications of five Gossypium allopolyploid species and their impact on cotton improvement.</title>
        <authorList>
            <person name="Chen Z.J."/>
            <person name="Sreedasyam A."/>
            <person name="Ando A."/>
            <person name="Song Q."/>
            <person name="De Santiago L.M."/>
            <person name="Hulse-Kemp A.M."/>
            <person name="Ding M."/>
            <person name="Ye W."/>
            <person name="Kirkbride R.C."/>
            <person name="Jenkins J."/>
            <person name="Plott C."/>
            <person name="Lovell J."/>
            <person name="Lin Y.M."/>
            <person name="Vaughn R."/>
            <person name="Liu B."/>
            <person name="Simpson S."/>
            <person name="Scheffler B.E."/>
            <person name="Wen L."/>
            <person name="Saski C.A."/>
            <person name="Grover C.E."/>
            <person name="Hu G."/>
            <person name="Conover J.L."/>
            <person name="Carlson J.W."/>
            <person name="Shu S."/>
            <person name="Boston L.B."/>
            <person name="Williams M."/>
            <person name="Peterson D.G."/>
            <person name="McGee K."/>
            <person name="Jones D.C."/>
            <person name="Wendel J.F."/>
            <person name="Stelly D.M."/>
            <person name="Grimwood J."/>
            <person name="Schmutz J."/>
        </authorList>
    </citation>
    <scope>NUCLEOTIDE SEQUENCE [LARGE SCALE GENOMIC DNA]</scope>
    <source>
        <strain evidence="8">cv. TM-1</strain>
    </source>
</reference>
<evidence type="ECO:0000256" key="5">
    <source>
        <dbReference type="ARBA" id="ARBA00022801"/>
    </source>
</evidence>
<evidence type="ECO:0000256" key="1">
    <source>
        <dbReference type="ARBA" id="ARBA00022679"/>
    </source>
</evidence>
<keyword evidence="1" id="KW-0808">Transferase</keyword>
<evidence type="ECO:0000256" key="4">
    <source>
        <dbReference type="ARBA" id="ARBA00022759"/>
    </source>
</evidence>
<proteinExistence type="predicted"/>
<evidence type="ECO:0000313" key="8">
    <source>
        <dbReference type="Proteomes" id="UP000818029"/>
    </source>
</evidence>
<dbReference type="GO" id="GO:0004519">
    <property type="term" value="F:endonuclease activity"/>
    <property type="evidence" value="ECO:0007669"/>
    <property type="project" value="UniProtKB-KW"/>
</dbReference>